<evidence type="ECO:0000313" key="1">
    <source>
        <dbReference type="EMBL" id="EQB47142.1"/>
    </source>
</evidence>
<gene>
    <name evidence="1" type="ORF">CGLO_13748</name>
</gene>
<proteinExistence type="predicted"/>
<protein>
    <submittedName>
        <fullName evidence="1">Uncharacterized protein</fullName>
    </submittedName>
</protein>
<dbReference type="HOGENOM" id="CLU_3415193_0_0_1"/>
<evidence type="ECO:0000313" key="2">
    <source>
        <dbReference type="Proteomes" id="UP000015530"/>
    </source>
</evidence>
<sequence>MAVLAPDSSIIKLKSKIYFNGLMLSFK</sequence>
<dbReference type="AlphaFoldDB" id="T0JVV8"/>
<accession>T0JVV8</accession>
<dbReference type="EMBL" id="AMYD01003088">
    <property type="protein sequence ID" value="EQB47142.1"/>
    <property type="molecule type" value="Genomic_DNA"/>
</dbReference>
<organism evidence="1 2">
    <name type="scientific">Colletotrichum gloeosporioides (strain Cg-14)</name>
    <name type="common">Anthracnose fungus</name>
    <name type="synonym">Glomerella cingulata</name>
    <dbReference type="NCBI Taxonomy" id="1237896"/>
    <lineage>
        <taxon>Eukaryota</taxon>
        <taxon>Fungi</taxon>
        <taxon>Dikarya</taxon>
        <taxon>Ascomycota</taxon>
        <taxon>Pezizomycotina</taxon>
        <taxon>Sordariomycetes</taxon>
        <taxon>Hypocreomycetidae</taxon>
        <taxon>Glomerellales</taxon>
        <taxon>Glomerellaceae</taxon>
        <taxon>Colletotrichum</taxon>
        <taxon>Colletotrichum gloeosporioides species complex</taxon>
    </lineage>
</organism>
<dbReference type="Proteomes" id="UP000015530">
    <property type="component" value="Unassembled WGS sequence"/>
</dbReference>
<comment type="caution">
    <text evidence="1">The sequence shown here is derived from an EMBL/GenBank/DDBJ whole genome shotgun (WGS) entry which is preliminary data.</text>
</comment>
<reference evidence="2" key="1">
    <citation type="journal article" date="2013" name="Mol. Plant Microbe Interact.">
        <title>Global aspects of pacC regulation of pathogenicity genes in Colletotrichum gloeosporioides as revealed by transcriptome analysis.</title>
        <authorList>
            <person name="Alkan N."/>
            <person name="Meng X."/>
            <person name="Friedlander G."/>
            <person name="Reuveni E."/>
            <person name="Sukno S."/>
            <person name="Sherman A."/>
            <person name="Thon M."/>
            <person name="Fluhr R."/>
            <person name="Prusky D."/>
        </authorList>
    </citation>
    <scope>NUCLEOTIDE SEQUENCE [LARGE SCALE GENOMIC DNA]</scope>
    <source>
        <strain evidence="2">Cg-14</strain>
    </source>
</reference>
<name>T0JVV8_COLGC</name>